<reference evidence="4 5" key="1">
    <citation type="submission" date="2017-10" db="EMBL/GenBank/DDBJ databases">
        <title>Paenichitinophaga pekingensis gen. nov., sp. nov., isolated from activated sludge.</title>
        <authorList>
            <person name="Jin D."/>
            <person name="Kong X."/>
            <person name="Deng Y."/>
            <person name="Bai Z."/>
        </authorList>
    </citation>
    <scope>NUCLEOTIDE SEQUENCE [LARGE SCALE GENOMIC DNA]</scope>
    <source>
        <strain evidence="4 5">13</strain>
    </source>
</reference>
<accession>A0A291QSM4</accession>
<dbReference type="EMBL" id="CP023777">
    <property type="protein sequence ID" value="ATL46960.1"/>
    <property type="molecule type" value="Genomic_DNA"/>
</dbReference>
<dbReference type="SMART" id="SM00850">
    <property type="entry name" value="LytTR"/>
    <property type="match status" value="1"/>
</dbReference>
<proteinExistence type="predicted"/>
<dbReference type="RefSeq" id="WP_098193345.1">
    <property type="nucleotide sequence ID" value="NZ_CP023777.1"/>
</dbReference>
<dbReference type="Gene3D" id="2.40.50.1020">
    <property type="entry name" value="LytTr DNA-binding domain"/>
    <property type="match status" value="1"/>
</dbReference>
<dbReference type="Pfam" id="PF04397">
    <property type="entry name" value="LytTR"/>
    <property type="match status" value="1"/>
</dbReference>
<dbReference type="PROSITE" id="PS50930">
    <property type="entry name" value="HTH_LYTTR"/>
    <property type="match status" value="1"/>
</dbReference>
<name>A0A291QSM4_9BACT</name>
<evidence type="ECO:0000313" key="5">
    <source>
        <dbReference type="Proteomes" id="UP000220133"/>
    </source>
</evidence>
<dbReference type="InterPro" id="IPR001789">
    <property type="entry name" value="Sig_transdc_resp-reg_receiver"/>
</dbReference>
<dbReference type="PANTHER" id="PTHR37299">
    <property type="entry name" value="TRANSCRIPTIONAL REGULATOR-RELATED"/>
    <property type="match status" value="1"/>
</dbReference>
<dbReference type="Pfam" id="PF00072">
    <property type="entry name" value="Response_reg"/>
    <property type="match status" value="1"/>
</dbReference>
<dbReference type="Proteomes" id="UP000220133">
    <property type="component" value="Chromosome"/>
</dbReference>
<keyword evidence="4" id="KW-0238">DNA-binding</keyword>
<organism evidence="4 5">
    <name type="scientific">Chitinophaga caeni</name>
    <dbReference type="NCBI Taxonomy" id="2029983"/>
    <lineage>
        <taxon>Bacteria</taxon>
        <taxon>Pseudomonadati</taxon>
        <taxon>Bacteroidota</taxon>
        <taxon>Chitinophagia</taxon>
        <taxon>Chitinophagales</taxon>
        <taxon>Chitinophagaceae</taxon>
        <taxon>Chitinophaga</taxon>
    </lineage>
</organism>
<evidence type="ECO:0000259" key="2">
    <source>
        <dbReference type="PROSITE" id="PS50110"/>
    </source>
</evidence>
<dbReference type="InterPro" id="IPR011006">
    <property type="entry name" value="CheY-like_superfamily"/>
</dbReference>
<evidence type="ECO:0000259" key="3">
    <source>
        <dbReference type="PROSITE" id="PS50930"/>
    </source>
</evidence>
<dbReference type="PANTHER" id="PTHR37299:SF1">
    <property type="entry name" value="STAGE 0 SPORULATION PROTEIN A HOMOLOG"/>
    <property type="match status" value="1"/>
</dbReference>
<dbReference type="AlphaFoldDB" id="A0A291QSM4"/>
<sequence>MRLKCVITDDEPVARKGLAGYIEKIDYLELVGTCGDAISLNNFLREQSVDLIFLDIEMPYMSGISLLKGLQNPPMVIFTTAFEQYAIDGFELAAVDYLLKPVSFERFLKAANRAYEVFKKDHHPKTIEQGFIFVKAGDKWVKLNWSEVIYLEAKENYTSVVTETGKFMILSTLKSFLEAAPEGTLLQTHKSFLVNTSKITGLQLQILELGTFEVPVSRSMKDQVQQFIMQHHILKK</sequence>
<dbReference type="InterPro" id="IPR046947">
    <property type="entry name" value="LytR-like"/>
</dbReference>
<feature type="modified residue" description="4-aspartylphosphate" evidence="1">
    <location>
        <position position="55"/>
    </location>
</feature>
<dbReference type="GO" id="GO:0000156">
    <property type="term" value="F:phosphorelay response regulator activity"/>
    <property type="evidence" value="ECO:0007669"/>
    <property type="project" value="InterPro"/>
</dbReference>
<evidence type="ECO:0000313" key="4">
    <source>
        <dbReference type="EMBL" id="ATL46960.1"/>
    </source>
</evidence>
<dbReference type="InterPro" id="IPR007492">
    <property type="entry name" value="LytTR_DNA-bd_dom"/>
</dbReference>
<dbReference type="KEGG" id="cbae:COR50_07055"/>
<dbReference type="SMART" id="SM00448">
    <property type="entry name" value="REC"/>
    <property type="match status" value="1"/>
</dbReference>
<protein>
    <submittedName>
        <fullName evidence="4">DNA-binding response regulator</fullName>
    </submittedName>
</protein>
<dbReference type="OrthoDB" id="9787344at2"/>
<keyword evidence="5" id="KW-1185">Reference proteome</keyword>
<dbReference type="GO" id="GO:0003677">
    <property type="term" value="F:DNA binding"/>
    <property type="evidence" value="ECO:0007669"/>
    <property type="project" value="UniProtKB-KW"/>
</dbReference>
<dbReference type="Gene3D" id="3.40.50.2300">
    <property type="match status" value="1"/>
</dbReference>
<dbReference type="SUPFAM" id="SSF52172">
    <property type="entry name" value="CheY-like"/>
    <property type="match status" value="1"/>
</dbReference>
<feature type="domain" description="HTH LytTR-type" evidence="3">
    <location>
        <begin position="132"/>
        <end position="230"/>
    </location>
</feature>
<evidence type="ECO:0000256" key="1">
    <source>
        <dbReference type="PROSITE-ProRule" id="PRU00169"/>
    </source>
</evidence>
<feature type="domain" description="Response regulatory" evidence="2">
    <location>
        <begin position="4"/>
        <end position="115"/>
    </location>
</feature>
<keyword evidence="1" id="KW-0597">Phosphoprotein</keyword>
<dbReference type="PROSITE" id="PS50110">
    <property type="entry name" value="RESPONSE_REGULATORY"/>
    <property type="match status" value="1"/>
</dbReference>
<gene>
    <name evidence="4" type="ORF">COR50_07055</name>
</gene>